<dbReference type="SUPFAM" id="SSF53328">
    <property type="entry name" value="Formyltransferase"/>
    <property type="match status" value="1"/>
</dbReference>
<dbReference type="Gene3D" id="3.40.50.12230">
    <property type="match status" value="1"/>
</dbReference>
<dbReference type="CDD" id="cd08653">
    <property type="entry name" value="FMT_core_like_3"/>
    <property type="match status" value="1"/>
</dbReference>
<name>A0ABQ1R173_9ALTE</name>
<dbReference type="PANTHER" id="PTHR11138:SF5">
    <property type="entry name" value="METHIONYL-TRNA FORMYLTRANSFERASE, MITOCHONDRIAL"/>
    <property type="match status" value="1"/>
</dbReference>
<feature type="domain" description="Formyl transferase N-terminal" evidence="1">
    <location>
        <begin position="98"/>
        <end position="188"/>
    </location>
</feature>
<dbReference type="EMBL" id="BMGJ01000001">
    <property type="protein sequence ID" value="GGD51489.1"/>
    <property type="molecule type" value="Genomic_DNA"/>
</dbReference>
<dbReference type="PANTHER" id="PTHR11138">
    <property type="entry name" value="METHIONYL-TRNA FORMYLTRANSFERASE"/>
    <property type="match status" value="1"/>
</dbReference>
<protein>
    <recommendedName>
        <fullName evidence="1">Formyl transferase N-terminal domain-containing protein</fullName>
    </recommendedName>
</protein>
<sequence length="265" mass="29825">MNILILANQDLASNLALNLLLPSLQRHTLRVFLSSRVGKPGALPELKRLRFFEQSLCNEMLFPHLPEPGQRDAQYLSFSQFTPLLTSPVEIVNTINSDESLSRVSALKPDLILSIRYGGILKDPLLAIPKQGVINLHSGLLPDYRGVMATFWAMLNGEREIGTTCHFIEDDSIDTGGVISACRLTVHSERSYLWHVLQLYTGGCELLLDAVERIAYGEKPVARPQSTKGGYFSFPQAEDFTAFSQKGLKLVDEEEMLEFFKHYYY</sequence>
<dbReference type="InterPro" id="IPR002376">
    <property type="entry name" value="Formyl_transf_N"/>
</dbReference>
<evidence type="ECO:0000259" key="1">
    <source>
        <dbReference type="Pfam" id="PF00551"/>
    </source>
</evidence>
<dbReference type="Proteomes" id="UP000614272">
    <property type="component" value="Unassembled WGS sequence"/>
</dbReference>
<comment type="caution">
    <text evidence="2">The sequence shown here is derived from an EMBL/GenBank/DDBJ whole genome shotgun (WGS) entry which is preliminary data.</text>
</comment>
<dbReference type="RefSeq" id="WP_099034620.1">
    <property type="nucleotide sequence ID" value="NZ_BMGJ01000001.1"/>
</dbReference>
<accession>A0ABQ1R173</accession>
<dbReference type="InterPro" id="IPR036477">
    <property type="entry name" value="Formyl_transf_N_sf"/>
</dbReference>
<evidence type="ECO:0000313" key="2">
    <source>
        <dbReference type="EMBL" id="GGD51489.1"/>
    </source>
</evidence>
<proteinExistence type="predicted"/>
<reference evidence="3" key="1">
    <citation type="journal article" date="2019" name="Int. J. Syst. Evol. Microbiol.">
        <title>The Global Catalogue of Microorganisms (GCM) 10K type strain sequencing project: providing services to taxonomists for standard genome sequencing and annotation.</title>
        <authorList>
            <consortium name="The Broad Institute Genomics Platform"/>
            <consortium name="The Broad Institute Genome Sequencing Center for Infectious Disease"/>
            <person name="Wu L."/>
            <person name="Ma J."/>
        </authorList>
    </citation>
    <scope>NUCLEOTIDE SEQUENCE [LARGE SCALE GENOMIC DNA]</scope>
    <source>
        <strain evidence="3">CGMCC 1.12923</strain>
    </source>
</reference>
<keyword evidence="3" id="KW-1185">Reference proteome</keyword>
<organism evidence="2 3">
    <name type="scientific">Lacimicrobium alkaliphilum</name>
    <dbReference type="NCBI Taxonomy" id="1526571"/>
    <lineage>
        <taxon>Bacteria</taxon>
        <taxon>Pseudomonadati</taxon>
        <taxon>Pseudomonadota</taxon>
        <taxon>Gammaproteobacteria</taxon>
        <taxon>Alteromonadales</taxon>
        <taxon>Alteromonadaceae</taxon>
        <taxon>Lacimicrobium</taxon>
    </lineage>
</organism>
<evidence type="ECO:0000313" key="3">
    <source>
        <dbReference type="Proteomes" id="UP000614272"/>
    </source>
</evidence>
<dbReference type="Pfam" id="PF00551">
    <property type="entry name" value="Formyl_trans_N"/>
    <property type="match status" value="1"/>
</dbReference>
<gene>
    <name evidence="2" type="ORF">GCM10011357_04260</name>
</gene>